<comment type="caution">
    <text evidence="3">The sequence shown here is derived from an EMBL/GenBank/DDBJ whole genome shotgun (WGS) entry which is preliminary data.</text>
</comment>
<evidence type="ECO:0000256" key="1">
    <source>
        <dbReference type="RuleBase" id="RU000408"/>
    </source>
</evidence>
<accession>A0ABQ3FCA4</accession>
<sequence>MWQTPASSLSLKAQRKNGLRLGITANKARTSKMATGTVKWFNDTKGYGFISPDDGGDDLFAHFSEIQAEGFKSLQDGQKVSFEVTQGKKGLQAANIKAID</sequence>
<keyword evidence="4" id="KW-1185">Reference proteome</keyword>
<dbReference type="InterPro" id="IPR019844">
    <property type="entry name" value="CSD_CS"/>
</dbReference>
<dbReference type="Gene3D" id="6.20.370.130">
    <property type="match status" value="1"/>
</dbReference>
<protein>
    <recommendedName>
        <fullName evidence="2">CSD domain-containing protein</fullName>
    </recommendedName>
</protein>
<dbReference type="InterPro" id="IPR011129">
    <property type="entry name" value="CSD"/>
</dbReference>
<dbReference type="Gene3D" id="2.40.50.140">
    <property type="entry name" value="Nucleic acid-binding proteins"/>
    <property type="match status" value="1"/>
</dbReference>
<dbReference type="PROSITE" id="PS51857">
    <property type="entry name" value="CSD_2"/>
    <property type="match status" value="1"/>
</dbReference>
<dbReference type="PANTHER" id="PTHR11544">
    <property type="entry name" value="COLD SHOCK DOMAIN CONTAINING PROTEINS"/>
    <property type="match status" value="1"/>
</dbReference>
<dbReference type="InterPro" id="IPR050181">
    <property type="entry name" value="Cold_shock_domain"/>
</dbReference>
<comment type="subcellular location">
    <subcellularLocation>
        <location evidence="1">Cytoplasm</location>
    </subcellularLocation>
</comment>
<organism evidence="3 4">
    <name type="scientific">Kushneria pakistanensis</name>
    <dbReference type="NCBI Taxonomy" id="1508770"/>
    <lineage>
        <taxon>Bacteria</taxon>
        <taxon>Pseudomonadati</taxon>
        <taxon>Pseudomonadota</taxon>
        <taxon>Gammaproteobacteria</taxon>
        <taxon>Oceanospirillales</taxon>
        <taxon>Halomonadaceae</taxon>
        <taxon>Kushneria</taxon>
    </lineage>
</organism>
<dbReference type="EMBL" id="BMZM01000001">
    <property type="protein sequence ID" value="GHC18301.1"/>
    <property type="molecule type" value="Genomic_DNA"/>
</dbReference>
<dbReference type="SUPFAM" id="SSF50249">
    <property type="entry name" value="Nucleic acid-binding proteins"/>
    <property type="match status" value="1"/>
</dbReference>
<dbReference type="CDD" id="cd04458">
    <property type="entry name" value="CSP_CDS"/>
    <property type="match status" value="1"/>
</dbReference>
<evidence type="ECO:0000313" key="3">
    <source>
        <dbReference type="EMBL" id="GHC18301.1"/>
    </source>
</evidence>
<dbReference type="PROSITE" id="PS00352">
    <property type="entry name" value="CSD_1"/>
    <property type="match status" value="1"/>
</dbReference>
<feature type="domain" description="CSD" evidence="2">
    <location>
        <begin position="33"/>
        <end position="98"/>
    </location>
</feature>
<reference evidence="4" key="1">
    <citation type="journal article" date="2019" name="Int. J. Syst. Evol. Microbiol.">
        <title>The Global Catalogue of Microorganisms (GCM) 10K type strain sequencing project: providing services to taxonomists for standard genome sequencing and annotation.</title>
        <authorList>
            <consortium name="The Broad Institute Genomics Platform"/>
            <consortium name="The Broad Institute Genome Sequencing Center for Infectious Disease"/>
            <person name="Wu L."/>
            <person name="Ma J."/>
        </authorList>
    </citation>
    <scope>NUCLEOTIDE SEQUENCE [LARGE SCALE GENOMIC DNA]</scope>
    <source>
        <strain evidence="4">KCTC 42082</strain>
    </source>
</reference>
<dbReference type="InterPro" id="IPR012340">
    <property type="entry name" value="NA-bd_OB-fold"/>
</dbReference>
<gene>
    <name evidence="3" type="ORF">GCM10010082_07100</name>
</gene>
<proteinExistence type="predicted"/>
<name>A0ABQ3FCA4_9GAMM</name>
<dbReference type="Proteomes" id="UP000604243">
    <property type="component" value="Unassembled WGS sequence"/>
</dbReference>
<dbReference type="InterPro" id="IPR002059">
    <property type="entry name" value="CSP_DNA-bd"/>
</dbReference>
<dbReference type="PRINTS" id="PR00050">
    <property type="entry name" value="COLDSHOCK"/>
</dbReference>
<dbReference type="Pfam" id="PF00313">
    <property type="entry name" value="CSD"/>
    <property type="match status" value="1"/>
</dbReference>
<evidence type="ECO:0000313" key="4">
    <source>
        <dbReference type="Proteomes" id="UP000604243"/>
    </source>
</evidence>
<evidence type="ECO:0000259" key="2">
    <source>
        <dbReference type="PROSITE" id="PS51857"/>
    </source>
</evidence>
<dbReference type="SMART" id="SM00357">
    <property type="entry name" value="CSP"/>
    <property type="match status" value="1"/>
</dbReference>